<reference evidence="2" key="1">
    <citation type="submission" date="2021-01" db="EMBL/GenBank/DDBJ databases">
        <title>A chromosome-scale assembly of European eel, Anguilla anguilla.</title>
        <authorList>
            <person name="Henkel C."/>
            <person name="Jong-Raadsen S.A."/>
            <person name="Dufour S."/>
            <person name="Weltzien F.-A."/>
            <person name="Palstra A.P."/>
            <person name="Pelster B."/>
            <person name="Spaink H.P."/>
            <person name="Van Den Thillart G.E."/>
            <person name="Jansen H."/>
            <person name="Zahm M."/>
            <person name="Klopp C."/>
            <person name="Cedric C."/>
            <person name="Louis A."/>
            <person name="Berthelot C."/>
            <person name="Parey E."/>
            <person name="Roest Crollius H."/>
            <person name="Montfort J."/>
            <person name="Robinson-Rechavi M."/>
            <person name="Bucao C."/>
            <person name="Bouchez O."/>
            <person name="Gislard M."/>
            <person name="Lluch J."/>
            <person name="Milhes M."/>
            <person name="Lampietro C."/>
            <person name="Lopez Roques C."/>
            <person name="Donnadieu C."/>
            <person name="Braasch I."/>
            <person name="Desvignes T."/>
            <person name="Postlethwait J."/>
            <person name="Bobe J."/>
            <person name="Guiguen Y."/>
            <person name="Dirks R."/>
        </authorList>
    </citation>
    <scope>NUCLEOTIDE SEQUENCE</scope>
    <source>
        <strain evidence="2">Tag_6206</strain>
        <tissue evidence="2">Liver</tissue>
    </source>
</reference>
<feature type="region of interest" description="Disordered" evidence="1">
    <location>
        <begin position="125"/>
        <end position="151"/>
    </location>
</feature>
<accession>A0A9D3MUY8</accession>
<dbReference type="AlphaFoldDB" id="A0A9D3MUY8"/>
<sequence>MAGPGIALRLHAFKEPSCPNAAAPNRVTRQGRDTLGLYPGQLGRVHVAPSSNHRVRFASVEFRSGALQENREERYPESFDLQTLRALQLARETSGSPHGRSTATSHQAAFGSLSCLYPPGDRFKFTPVSHPGPLKRTDPSAIRKQPAEGGL</sequence>
<organism evidence="2 3">
    <name type="scientific">Anguilla anguilla</name>
    <name type="common">European freshwater eel</name>
    <name type="synonym">Muraena anguilla</name>
    <dbReference type="NCBI Taxonomy" id="7936"/>
    <lineage>
        <taxon>Eukaryota</taxon>
        <taxon>Metazoa</taxon>
        <taxon>Chordata</taxon>
        <taxon>Craniata</taxon>
        <taxon>Vertebrata</taxon>
        <taxon>Euteleostomi</taxon>
        <taxon>Actinopterygii</taxon>
        <taxon>Neopterygii</taxon>
        <taxon>Teleostei</taxon>
        <taxon>Anguilliformes</taxon>
        <taxon>Anguillidae</taxon>
        <taxon>Anguilla</taxon>
    </lineage>
</organism>
<gene>
    <name evidence="2" type="ORF">ANANG_G00049970</name>
</gene>
<proteinExistence type="predicted"/>
<comment type="caution">
    <text evidence="2">The sequence shown here is derived from an EMBL/GenBank/DDBJ whole genome shotgun (WGS) entry which is preliminary data.</text>
</comment>
<protein>
    <submittedName>
        <fullName evidence="2">Uncharacterized protein</fullName>
    </submittedName>
</protein>
<evidence type="ECO:0000313" key="2">
    <source>
        <dbReference type="EMBL" id="KAG5855526.1"/>
    </source>
</evidence>
<dbReference type="Proteomes" id="UP001044222">
    <property type="component" value="Unassembled WGS sequence"/>
</dbReference>
<evidence type="ECO:0000256" key="1">
    <source>
        <dbReference type="SAM" id="MobiDB-lite"/>
    </source>
</evidence>
<dbReference type="InterPro" id="IPR037668">
    <property type="entry name" value="SPMIP3"/>
</dbReference>
<keyword evidence="3" id="KW-1185">Reference proteome</keyword>
<evidence type="ECO:0000313" key="3">
    <source>
        <dbReference type="Proteomes" id="UP001044222"/>
    </source>
</evidence>
<dbReference type="EMBL" id="JAFIRN010000002">
    <property type="protein sequence ID" value="KAG5855526.1"/>
    <property type="molecule type" value="Genomic_DNA"/>
</dbReference>
<dbReference type="Pfam" id="PF17670">
    <property type="entry name" value="DUF5530"/>
    <property type="match status" value="1"/>
</dbReference>
<name>A0A9D3MUY8_ANGAN</name>